<dbReference type="InterPro" id="IPR010982">
    <property type="entry name" value="Lambda_DNA-bd_dom_sf"/>
</dbReference>
<evidence type="ECO:0000313" key="2">
    <source>
        <dbReference type="EMBL" id="RKJ83801.1"/>
    </source>
</evidence>
<dbReference type="AlphaFoldDB" id="A0A3A9I5Q7"/>
<dbReference type="EMBL" id="RAWX01000009">
    <property type="protein sequence ID" value="RKJ83801.1"/>
    <property type="molecule type" value="Genomic_DNA"/>
</dbReference>
<dbReference type="RefSeq" id="WP_120416403.1">
    <property type="nucleotide sequence ID" value="NZ_RAWX01000009.1"/>
</dbReference>
<dbReference type="Gene3D" id="1.10.260.40">
    <property type="entry name" value="lambda repressor-like DNA-binding domains"/>
    <property type="match status" value="1"/>
</dbReference>
<protein>
    <submittedName>
        <fullName evidence="2">Helix-turn-helix domain-containing protein</fullName>
    </submittedName>
</protein>
<proteinExistence type="predicted"/>
<organism evidence="2 3">
    <name type="scientific">Aeromonas veronii</name>
    <dbReference type="NCBI Taxonomy" id="654"/>
    <lineage>
        <taxon>Bacteria</taxon>
        <taxon>Pseudomonadati</taxon>
        <taxon>Pseudomonadota</taxon>
        <taxon>Gammaproteobacteria</taxon>
        <taxon>Aeromonadales</taxon>
        <taxon>Aeromonadaceae</taxon>
        <taxon>Aeromonas</taxon>
    </lineage>
</organism>
<dbReference type="SMART" id="SM00530">
    <property type="entry name" value="HTH_XRE"/>
    <property type="match status" value="1"/>
</dbReference>
<dbReference type="GO" id="GO:0003677">
    <property type="term" value="F:DNA binding"/>
    <property type="evidence" value="ECO:0007669"/>
    <property type="project" value="InterPro"/>
</dbReference>
<dbReference type="Proteomes" id="UP000281725">
    <property type="component" value="Unassembled WGS sequence"/>
</dbReference>
<evidence type="ECO:0000313" key="3">
    <source>
        <dbReference type="Proteomes" id="UP000281725"/>
    </source>
</evidence>
<dbReference type="CDD" id="cd00093">
    <property type="entry name" value="HTH_XRE"/>
    <property type="match status" value="1"/>
</dbReference>
<gene>
    <name evidence="2" type="ORF">D6R50_24170</name>
</gene>
<sequence>MAKIFARKNVCVNIFNTELRILISVRLKNERLRLGLTQELLAEASGIKRRTLQDWERGLSTPPALQLSALDSVGFDVQYIITGRRQSDGLGESAVHQAVLDAVDLLSLEDKVDAAQLAKAVVKLIAKSVPDTEPAAGSITNSGDGVQQNFVGSTVGKVVTGDITIGKGKGQ</sequence>
<dbReference type="Pfam" id="PF01381">
    <property type="entry name" value="HTH_3"/>
    <property type="match status" value="1"/>
</dbReference>
<dbReference type="PROSITE" id="PS50943">
    <property type="entry name" value="HTH_CROC1"/>
    <property type="match status" value="1"/>
</dbReference>
<comment type="caution">
    <text evidence="2">The sequence shown here is derived from an EMBL/GenBank/DDBJ whole genome shotgun (WGS) entry which is preliminary data.</text>
</comment>
<dbReference type="SUPFAM" id="SSF47413">
    <property type="entry name" value="lambda repressor-like DNA-binding domains"/>
    <property type="match status" value="1"/>
</dbReference>
<name>A0A3A9I5Q7_AERVE</name>
<reference evidence="2 3" key="1">
    <citation type="submission" date="2018-09" db="EMBL/GenBank/DDBJ databases">
        <title>Genome sequencing of Aeromonas veronii MS-17-88.</title>
        <authorList>
            <person name="Tekedar H.C."/>
            <person name="Arick M.A."/>
            <person name="Hsu C.-Y."/>
            <person name="Thrash A."/>
            <person name="Karsi A."/>
            <person name="Lawrence M.L."/>
            <person name="Abdelhamed H."/>
        </authorList>
    </citation>
    <scope>NUCLEOTIDE SEQUENCE [LARGE SCALE GENOMIC DNA]</scope>
    <source>
        <strain evidence="2 3">MS 17-88</strain>
    </source>
</reference>
<dbReference type="InterPro" id="IPR001387">
    <property type="entry name" value="Cro/C1-type_HTH"/>
</dbReference>
<evidence type="ECO:0000259" key="1">
    <source>
        <dbReference type="PROSITE" id="PS50943"/>
    </source>
</evidence>
<feature type="domain" description="HTH cro/C1-type" evidence="1">
    <location>
        <begin position="27"/>
        <end position="70"/>
    </location>
</feature>
<accession>A0A3A9I5Q7</accession>